<keyword evidence="1" id="KW-0723">Serine/threonine-protein kinase</keyword>
<evidence type="ECO:0000256" key="3">
    <source>
        <dbReference type="ARBA" id="ARBA00022840"/>
    </source>
</evidence>
<feature type="region of interest" description="Disordered" evidence="5">
    <location>
        <begin position="434"/>
        <end position="465"/>
    </location>
</feature>
<dbReference type="PANTHER" id="PTHR45661">
    <property type="entry name" value="SURFACE ANTIGEN"/>
    <property type="match status" value="1"/>
</dbReference>
<feature type="region of interest" description="Disordered" evidence="5">
    <location>
        <begin position="315"/>
        <end position="406"/>
    </location>
</feature>
<organism evidence="7 8">
    <name type="scientific">Tritrichomonas musculus</name>
    <dbReference type="NCBI Taxonomy" id="1915356"/>
    <lineage>
        <taxon>Eukaryota</taxon>
        <taxon>Metamonada</taxon>
        <taxon>Parabasalia</taxon>
        <taxon>Tritrichomonadida</taxon>
        <taxon>Tritrichomonadidae</taxon>
        <taxon>Tritrichomonas</taxon>
    </lineage>
</organism>
<dbReference type="Gene3D" id="1.10.510.10">
    <property type="entry name" value="Transferase(Phosphotransferase) domain 1"/>
    <property type="match status" value="1"/>
</dbReference>
<dbReference type="SUPFAM" id="SSF81901">
    <property type="entry name" value="HCP-like"/>
    <property type="match status" value="1"/>
</dbReference>
<feature type="compositionally biased region" description="Acidic residues" evidence="5">
    <location>
        <begin position="322"/>
        <end position="340"/>
    </location>
</feature>
<evidence type="ECO:0000256" key="5">
    <source>
        <dbReference type="SAM" id="MobiDB-lite"/>
    </source>
</evidence>
<dbReference type="Gene3D" id="3.40.50.12480">
    <property type="match status" value="2"/>
</dbReference>
<evidence type="ECO:0000259" key="6">
    <source>
        <dbReference type="PROSITE" id="PS50011"/>
    </source>
</evidence>
<dbReference type="InterPro" id="IPR001245">
    <property type="entry name" value="Ser-Thr/Tyr_kinase_cat_dom"/>
</dbReference>
<dbReference type="InterPro" id="IPR017441">
    <property type="entry name" value="Protein_kinase_ATP_BS"/>
</dbReference>
<keyword evidence="2 4" id="KW-0547">Nucleotide-binding</keyword>
<dbReference type="InterPro" id="IPR011009">
    <property type="entry name" value="Kinase-like_dom_sf"/>
</dbReference>
<dbReference type="SUPFAM" id="SSF52058">
    <property type="entry name" value="L domain-like"/>
    <property type="match status" value="2"/>
</dbReference>
<evidence type="ECO:0000313" key="7">
    <source>
        <dbReference type="EMBL" id="KAK8871898.1"/>
    </source>
</evidence>
<reference evidence="7 8" key="1">
    <citation type="submission" date="2024-04" db="EMBL/GenBank/DDBJ databases">
        <title>Tritrichomonas musculus Genome.</title>
        <authorList>
            <person name="Alves-Ferreira E."/>
            <person name="Grigg M."/>
            <person name="Lorenzi H."/>
            <person name="Galac M."/>
        </authorList>
    </citation>
    <scope>NUCLEOTIDE SEQUENCE [LARGE SCALE GENOMIC DNA]</scope>
    <source>
        <strain evidence="7 8">EAF2021</strain>
    </source>
</reference>
<dbReference type="InterPro" id="IPR011990">
    <property type="entry name" value="TPR-like_helical_dom_sf"/>
</dbReference>
<dbReference type="Pfam" id="PF08238">
    <property type="entry name" value="Sel1"/>
    <property type="match status" value="1"/>
</dbReference>
<dbReference type="SMART" id="SM00671">
    <property type="entry name" value="SEL1"/>
    <property type="match status" value="2"/>
</dbReference>
<feature type="compositionally biased region" description="Polar residues" evidence="5">
    <location>
        <begin position="359"/>
        <end position="383"/>
    </location>
</feature>
<dbReference type="PROSITE" id="PS00108">
    <property type="entry name" value="PROTEIN_KINASE_ST"/>
    <property type="match status" value="1"/>
</dbReference>
<dbReference type="PANTHER" id="PTHR45661:SF3">
    <property type="entry name" value="IG-LIKE DOMAIN-CONTAINING PROTEIN"/>
    <property type="match status" value="1"/>
</dbReference>
<evidence type="ECO:0000313" key="8">
    <source>
        <dbReference type="Proteomes" id="UP001470230"/>
    </source>
</evidence>
<evidence type="ECO:0000256" key="2">
    <source>
        <dbReference type="ARBA" id="ARBA00022741"/>
    </source>
</evidence>
<keyword evidence="3 4" id="KW-0067">ATP-binding</keyword>
<proteinExistence type="predicted"/>
<dbReference type="Pfam" id="PF07714">
    <property type="entry name" value="PK_Tyr_Ser-Thr"/>
    <property type="match status" value="1"/>
</dbReference>
<dbReference type="SMART" id="SM00220">
    <property type="entry name" value="S_TKc"/>
    <property type="match status" value="1"/>
</dbReference>
<feature type="binding site" evidence="4">
    <location>
        <position position="42"/>
    </location>
    <ligand>
        <name>ATP</name>
        <dbReference type="ChEBI" id="CHEBI:30616"/>
    </ligand>
</feature>
<accession>A0ABR2J354</accession>
<dbReference type="PRINTS" id="PR00109">
    <property type="entry name" value="TYRKINASE"/>
</dbReference>
<dbReference type="Gene3D" id="1.25.40.10">
    <property type="entry name" value="Tetratricopeptide repeat domain"/>
    <property type="match status" value="1"/>
</dbReference>
<dbReference type="InterPro" id="IPR000719">
    <property type="entry name" value="Prot_kinase_dom"/>
</dbReference>
<dbReference type="InterPro" id="IPR053139">
    <property type="entry name" value="Surface_bspA-like"/>
</dbReference>
<dbReference type="Pfam" id="PF13306">
    <property type="entry name" value="LRR_5"/>
    <property type="match status" value="2"/>
</dbReference>
<feature type="domain" description="Protein kinase" evidence="6">
    <location>
        <begin position="13"/>
        <end position="278"/>
    </location>
</feature>
<gene>
    <name evidence="7" type="ORF">M9Y10_007644</name>
</gene>
<keyword evidence="1" id="KW-0418">Kinase</keyword>
<dbReference type="CDD" id="cd13999">
    <property type="entry name" value="STKc_MAP3K-like"/>
    <property type="match status" value="1"/>
</dbReference>
<dbReference type="InterPro" id="IPR032675">
    <property type="entry name" value="LRR_dom_sf"/>
</dbReference>
<comment type="caution">
    <text evidence="7">The sequence shown here is derived from an EMBL/GenBank/DDBJ whole genome shotgun (WGS) entry which is preliminary data.</text>
</comment>
<dbReference type="Proteomes" id="UP001470230">
    <property type="component" value="Unassembled WGS sequence"/>
</dbReference>
<feature type="compositionally biased region" description="Basic residues" evidence="5">
    <location>
        <begin position="441"/>
        <end position="450"/>
    </location>
</feature>
<dbReference type="InterPro" id="IPR026906">
    <property type="entry name" value="LRR_5"/>
</dbReference>
<evidence type="ECO:0000256" key="1">
    <source>
        <dbReference type="ARBA" id="ARBA00022527"/>
    </source>
</evidence>
<dbReference type="InterPro" id="IPR006597">
    <property type="entry name" value="Sel1-like"/>
</dbReference>
<keyword evidence="8" id="KW-1185">Reference proteome</keyword>
<keyword evidence="1" id="KW-0808">Transferase</keyword>
<protein>
    <recommendedName>
        <fullName evidence="6">Protein kinase domain-containing protein</fullName>
    </recommendedName>
</protein>
<dbReference type="SUPFAM" id="SSF56112">
    <property type="entry name" value="Protein kinase-like (PK-like)"/>
    <property type="match status" value="1"/>
</dbReference>
<feature type="compositionally biased region" description="Basic and acidic residues" evidence="5">
    <location>
        <begin position="384"/>
        <end position="406"/>
    </location>
</feature>
<name>A0ABR2J354_9EUKA</name>
<dbReference type="PROSITE" id="PS00107">
    <property type="entry name" value="PROTEIN_KINASE_ATP"/>
    <property type="match status" value="1"/>
</dbReference>
<dbReference type="PROSITE" id="PS50011">
    <property type="entry name" value="PROTEIN_KINASE_DOM"/>
    <property type="match status" value="1"/>
</dbReference>
<sequence length="1294" mass="145037">MTAEYSFLKLSNYKIIRHIGSGSFSNVYLVKNQQTRKSYAAKVSNSIVDNDTRDEKETLSLFREVNILTLLDHPTDFEGNPRPTIVTEYSLNGTLYSVLDQAKSGLSPLNWNDTNKLIIVFGIASGMMYIHAHNVIHRDLKPENILLDGFFHPKISDFGLSKVNDILSASMNIQSQKGLKGTPIYMAPEIFSKETYSKATDVYAFAFILYEIFTLETPFKGCQMMQIVAEVVKGIRPIINDDVPDYFRDLIQRCWAEDPECRPSFEEIVDELKNGEFIGLDNDDEFKEYVESIEEAEKSFDETKILHFNEFIDVQETGKKEDDDEEEDSEDESSENDDDIEIKKNKENDKEEENDQLEDQSNNDLRDSIIQQNIQGTDDSQNNLEKDDSQNNLEKDDSQNNLEKGDLLDSTVSHKIKKIDELLDSNVLQKIQETDDSPHSVVKHKTRGKKASQSPKDLAKSSQSELGEKIEISDFIKEITDKDRKEKKQEKHSLLYPYYEFNNLSKKCQKLVMEAETDPKKQFKLAKSLIEGENDFPVNIDLGKQYLERSVLKKFSDAIIYYVKMLIKGEIIPCDIYRAKMILKENKKSKNVQFLVLKGRVAQRENKYTKSKSCFESGLKLNDEECMYQYAKIFFLGQGTKKDDKKAFEYFNKSSKRGFIKSSNFLTIFHQMNKFDDFKALNPETQFFLTKSSIKNDTDIFSQISIQPNKTEMLYFNNSLKLSNFHAFLSKYKSILIEIAYPSIEFNSLFELLKNIKNVKINHLKIGIVFNSISYDFTSALNNSMISEYRIDSSITSINKKMFQGNLALKKLTIPSSMITIEENSFNECKFLVEINIPSSVALIGENAFSFCSSLKQICIPLSVKKINKNCFYSCSSLTQVSIPSSVTEICSNAFCSCTSLKEILIPSSVTSIGENAFSGCSSLKHISIFSSINSIENGLFKGCSLLKQITIPSSVIFIGSNSFRECTSLSQVTIPSSVTMIGNNAFSGCSSLKQIEIPSSVVSIEESAFEGCLLLSQVTIPSSSSLISIGECAFYKCKSLNKMQIPSSVVSIGYKAFSDCSSMTKITISPSIMMIKFNTFSECSSLTEISIPSSVTTIGSHAFEGCISLSRLSIPSSVKKIEDKAFYGIVSVNLSNDMTIIPKNSFKGCSSLRQVTIPSSVVSICESAFEGCSSLEQVTIPSSVTSIGEKAFEGCSLLAKVLIPSSLSLIANSAFCFCLSLKQISIPSSVIEIGPFAFYGCSSLKQVSIPSSTTSIMDYAFDECSSLQKILIPSSVTHIGKYVFPSFTQIIRS</sequence>
<evidence type="ECO:0000256" key="4">
    <source>
        <dbReference type="PROSITE-ProRule" id="PRU10141"/>
    </source>
</evidence>
<feature type="compositionally biased region" description="Polar residues" evidence="5">
    <location>
        <begin position="451"/>
        <end position="465"/>
    </location>
</feature>
<dbReference type="InterPro" id="IPR008271">
    <property type="entry name" value="Ser/Thr_kinase_AS"/>
</dbReference>
<dbReference type="Gene3D" id="3.80.10.10">
    <property type="entry name" value="Ribonuclease Inhibitor"/>
    <property type="match status" value="3"/>
</dbReference>
<dbReference type="EMBL" id="JAPFFF010000013">
    <property type="protein sequence ID" value="KAK8871898.1"/>
    <property type="molecule type" value="Genomic_DNA"/>
</dbReference>